<comment type="caution">
    <text evidence="3">The sequence shown here is derived from an EMBL/GenBank/DDBJ whole genome shotgun (WGS) entry which is preliminary data.</text>
</comment>
<gene>
    <name evidence="3" type="ORF">DES39_1999</name>
</gene>
<dbReference type="AlphaFoldDB" id="A0A495RBC9"/>
<name>A0A495RBC9_9GAMM</name>
<dbReference type="PANTHER" id="PTHR36571:SF1">
    <property type="entry name" value="PROTEIN YGIW"/>
    <property type="match status" value="1"/>
</dbReference>
<organism evidence="3 4">
    <name type="scientific">Orbus hercynius</name>
    <dbReference type="NCBI Taxonomy" id="593135"/>
    <lineage>
        <taxon>Bacteria</taxon>
        <taxon>Pseudomonadati</taxon>
        <taxon>Pseudomonadota</taxon>
        <taxon>Gammaproteobacteria</taxon>
        <taxon>Orbales</taxon>
        <taxon>Orbaceae</taxon>
        <taxon>Orbus</taxon>
    </lineage>
</organism>
<dbReference type="Proteomes" id="UP000278542">
    <property type="component" value="Unassembled WGS sequence"/>
</dbReference>
<feature type="signal peptide" evidence="2">
    <location>
        <begin position="1"/>
        <end position="21"/>
    </location>
</feature>
<evidence type="ECO:0000256" key="2">
    <source>
        <dbReference type="SAM" id="SignalP"/>
    </source>
</evidence>
<evidence type="ECO:0000256" key="1">
    <source>
        <dbReference type="ARBA" id="ARBA00022729"/>
    </source>
</evidence>
<dbReference type="InterPro" id="IPR036700">
    <property type="entry name" value="BOBF_sf"/>
</dbReference>
<dbReference type="Pfam" id="PF04076">
    <property type="entry name" value="BOF"/>
    <property type="match status" value="1"/>
</dbReference>
<dbReference type="SUPFAM" id="SSF101756">
    <property type="entry name" value="Hypothetical protein YgiW"/>
    <property type="match status" value="1"/>
</dbReference>
<accession>A0A495RBC9</accession>
<dbReference type="OrthoDB" id="598245at2"/>
<dbReference type="NCBIfam" id="NF033674">
    <property type="entry name" value="stress_OB_fold"/>
    <property type="match status" value="1"/>
</dbReference>
<keyword evidence="4" id="KW-1185">Reference proteome</keyword>
<dbReference type="InterPro" id="IPR016052">
    <property type="entry name" value="YgiW/YdeI"/>
</dbReference>
<evidence type="ECO:0000313" key="3">
    <source>
        <dbReference type="EMBL" id="RKS84783.1"/>
    </source>
</evidence>
<dbReference type="PANTHER" id="PTHR36571">
    <property type="entry name" value="PROTEIN YGIW"/>
    <property type="match status" value="1"/>
</dbReference>
<dbReference type="InterPro" id="IPR005220">
    <property type="entry name" value="CarO-like"/>
</dbReference>
<protein>
    <submittedName>
        <fullName evidence="3">Uncharacterized protein (TIGR00156 family)</fullName>
    </submittedName>
</protein>
<proteinExistence type="predicted"/>
<feature type="chain" id="PRO_5019765327" evidence="2">
    <location>
        <begin position="22"/>
        <end position="153"/>
    </location>
</feature>
<keyword evidence="1 2" id="KW-0732">Signal</keyword>
<dbReference type="NCBIfam" id="TIGR00156">
    <property type="entry name" value="YgiW/YdeI family stress tolerance OB fold protein"/>
    <property type="match status" value="1"/>
</dbReference>
<dbReference type="Gene3D" id="2.40.50.200">
    <property type="entry name" value="Bacterial OB-fold"/>
    <property type="match status" value="1"/>
</dbReference>
<sequence length="153" mass="16707">MKKMIPLTTIAVLLFVGSAIAKPAPNAGGFLGNNAVAEQQCNVNADCLGNAMMGNQGGFRGPSMTISTVAQAKEMSDDQRVSLKGYIIQSLGDKDYLFKDDTGTIQLEIDHKRWRGQIITPNDLVEIQGKIDKDWKSIEVDVKHLVKVTSEDK</sequence>
<dbReference type="EMBL" id="RBWY01000004">
    <property type="protein sequence ID" value="RKS84783.1"/>
    <property type="molecule type" value="Genomic_DNA"/>
</dbReference>
<reference evidence="3 4" key="1">
    <citation type="submission" date="2018-10" db="EMBL/GenBank/DDBJ databases">
        <title>Genomic Encyclopedia of Type Strains, Phase IV (KMG-IV): sequencing the most valuable type-strain genomes for metagenomic binning, comparative biology and taxonomic classification.</title>
        <authorList>
            <person name="Goeker M."/>
        </authorList>
    </citation>
    <scope>NUCLEOTIDE SEQUENCE [LARGE SCALE GENOMIC DNA]</scope>
    <source>
        <strain evidence="3 4">DSM 22228</strain>
    </source>
</reference>
<dbReference type="RefSeq" id="WP_121145675.1">
    <property type="nucleotide sequence ID" value="NZ_RBWY01000004.1"/>
</dbReference>
<evidence type="ECO:0000313" key="4">
    <source>
        <dbReference type="Proteomes" id="UP000278542"/>
    </source>
</evidence>